<accession>A0ABT2CR74</accession>
<dbReference type="PANTHER" id="PTHR48050:SF13">
    <property type="entry name" value="STEROL 3-BETA-GLUCOSYLTRANSFERASE UGT80A2"/>
    <property type="match status" value="1"/>
</dbReference>
<evidence type="ECO:0000259" key="1">
    <source>
        <dbReference type="Pfam" id="PF03033"/>
    </source>
</evidence>
<organism evidence="3 4">
    <name type="scientific">Massilia terrae</name>
    <dbReference type="NCBI Taxonomy" id="1811224"/>
    <lineage>
        <taxon>Bacteria</taxon>
        <taxon>Pseudomonadati</taxon>
        <taxon>Pseudomonadota</taxon>
        <taxon>Betaproteobacteria</taxon>
        <taxon>Burkholderiales</taxon>
        <taxon>Oxalobacteraceae</taxon>
        <taxon>Telluria group</taxon>
        <taxon>Massilia</taxon>
    </lineage>
</organism>
<dbReference type="InterPro" id="IPR050426">
    <property type="entry name" value="Glycosyltransferase_28"/>
</dbReference>
<name>A0ABT2CR74_9BURK</name>
<gene>
    <name evidence="3" type="ORF">NX778_00135</name>
</gene>
<dbReference type="InterPro" id="IPR004276">
    <property type="entry name" value="GlycoTrans_28_N"/>
</dbReference>
<dbReference type="RefSeq" id="WP_258809668.1">
    <property type="nucleotide sequence ID" value="NZ_JANUGU010000001.1"/>
</dbReference>
<sequence>MKFTFVTYGTDGDTRPLVALAGELIGRGHQVHLLSDISGAALARAHGVPFTALAGSMRDSVLPGGALSAIMQDGGDFARITRACAQIAKDNTAAWMATTREVAQGSDVLLFAGLAAFVGLAVAEELDIPCIGAAMWPMTPTREFAAAFMRPRRLPGWANRMTHQLFTALTWTLFRPAVNAARRQLFGAAPRRRMWQGYPVLYGCSPALVPRPADWPANVELCGAWRLPLAPDWQAPEELAHFLAAGAPPVYVGFGSMAGFDRAKLLRALVDAVGPRRVLFYPGWSGIDLSQLPPNFHVLRDTPHDWLFPRTSLVVHHGGAGTTHAAARAGVPSVVVPFAGDQFFWASRVQEAGIGRARGAARVLDGDALMRMMEAATTPSARRNACAMAARMRHEDGVGHAADRLLGGAAARLR</sequence>
<keyword evidence="4" id="KW-1185">Reference proteome</keyword>
<evidence type="ECO:0000259" key="2">
    <source>
        <dbReference type="Pfam" id="PF06722"/>
    </source>
</evidence>
<dbReference type="Gene3D" id="3.40.50.2000">
    <property type="entry name" value="Glycogen Phosphorylase B"/>
    <property type="match status" value="2"/>
</dbReference>
<dbReference type="Proteomes" id="UP001204621">
    <property type="component" value="Unassembled WGS sequence"/>
</dbReference>
<comment type="caution">
    <text evidence="3">The sequence shown here is derived from an EMBL/GenBank/DDBJ whole genome shotgun (WGS) entry which is preliminary data.</text>
</comment>
<dbReference type="PANTHER" id="PTHR48050">
    <property type="entry name" value="STEROL 3-BETA-GLUCOSYLTRANSFERASE"/>
    <property type="match status" value="1"/>
</dbReference>
<dbReference type="InterPro" id="IPR002213">
    <property type="entry name" value="UDP_glucos_trans"/>
</dbReference>
<dbReference type="EMBL" id="JANUGU010000001">
    <property type="protein sequence ID" value="MCS0656475.1"/>
    <property type="molecule type" value="Genomic_DNA"/>
</dbReference>
<dbReference type="Pfam" id="PF06722">
    <property type="entry name" value="EryCIII-like_C"/>
    <property type="match status" value="1"/>
</dbReference>
<dbReference type="SUPFAM" id="SSF53756">
    <property type="entry name" value="UDP-Glycosyltransferase/glycogen phosphorylase"/>
    <property type="match status" value="1"/>
</dbReference>
<feature type="domain" description="Glycosyltransferase family 28 N-terminal" evidence="1">
    <location>
        <begin position="4"/>
        <end position="144"/>
    </location>
</feature>
<evidence type="ECO:0000313" key="3">
    <source>
        <dbReference type="EMBL" id="MCS0656475.1"/>
    </source>
</evidence>
<dbReference type="Pfam" id="PF03033">
    <property type="entry name" value="Glyco_transf_28"/>
    <property type="match status" value="1"/>
</dbReference>
<dbReference type="CDD" id="cd03784">
    <property type="entry name" value="GT1_Gtf-like"/>
    <property type="match status" value="1"/>
</dbReference>
<reference evidence="3 4" key="1">
    <citation type="submission" date="2022-08" db="EMBL/GenBank/DDBJ databases">
        <title>Reclassification of Massilia species as members of the genera Telluria, Duganella, Pseudoduganella, Mokoshia gen. nov. and Zemynaea gen. nov. using orthogonal and non-orthogonal genome-based approaches.</title>
        <authorList>
            <person name="Bowman J.P."/>
        </authorList>
    </citation>
    <scope>NUCLEOTIDE SEQUENCE [LARGE SCALE GENOMIC DNA]</scope>
    <source>
        <strain evidence="3 4">JCM 31606</strain>
    </source>
</reference>
<protein>
    <submittedName>
        <fullName evidence="3">Glycosyltransferase</fullName>
    </submittedName>
</protein>
<feature type="domain" description="Erythromycin biosynthesis protein CIII-like C-terminal" evidence="2">
    <location>
        <begin position="285"/>
        <end position="392"/>
    </location>
</feature>
<proteinExistence type="predicted"/>
<dbReference type="InterPro" id="IPR010610">
    <property type="entry name" value="EryCIII-like_C"/>
</dbReference>
<evidence type="ECO:0000313" key="4">
    <source>
        <dbReference type="Proteomes" id="UP001204621"/>
    </source>
</evidence>